<protein>
    <submittedName>
        <fullName evidence="6">Penicillin acylase family protein</fullName>
    </submittedName>
</protein>
<comment type="similarity">
    <text evidence="1">Belongs to the peptidase S45 family.</text>
</comment>
<comment type="caution">
    <text evidence="6">The sequence shown here is derived from an EMBL/GenBank/DDBJ whole genome shotgun (WGS) entry which is preliminary data.</text>
</comment>
<dbReference type="InterPro" id="IPR043146">
    <property type="entry name" value="Penicillin_amidase_N_B-knob"/>
</dbReference>
<organism evidence="6 7">
    <name type="scientific">Spiribacter salinus</name>
    <dbReference type="NCBI Taxonomy" id="1335746"/>
    <lineage>
        <taxon>Bacteria</taxon>
        <taxon>Pseudomonadati</taxon>
        <taxon>Pseudomonadota</taxon>
        <taxon>Gammaproteobacteria</taxon>
        <taxon>Chromatiales</taxon>
        <taxon>Ectothiorhodospiraceae</taxon>
        <taxon>Spiribacter</taxon>
    </lineage>
</organism>
<feature type="region of interest" description="Disordered" evidence="5">
    <location>
        <begin position="692"/>
        <end position="716"/>
    </location>
</feature>
<gene>
    <name evidence="6" type="ORF">FKY71_11115</name>
</gene>
<evidence type="ECO:0000256" key="3">
    <source>
        <dbReference type="ARBA" id="ARBA00022801"/>
    </source>
</evidence>
<dbReference type="Gene3D" id="1.10.1400.10">
    <property type="match status" value="1"/>
</dbReference>
<dbReference type="InterPro" id="IPR029055">
    <property type="entry name" value="Ntn_hydrolases_N"/>
</dbReference>
<keyword evidence="3" id="KW-0378">Hydrolase</keyword>
<accession>A0A540VQA6</accession>
<keyword evidence="2" id="KW-0732">Signal</keyword>
<dbReference type="Proteomes" id="UP000315400">
    <property type="component" value="Unassembled WGS sequence"/>
</dbReference>
<dbReference type="Gene3D" id="1.10.439.10">
    <property type="entry name" value="Penicillin Amidohydrolase, domain 1"/>
    <property type="match status" value="1"/>
</dbReference>
<dbReference type="GO" id="GO:0017000">
    <property type="term" value="P:antibiotic biosynthetic process"/>
    <property type="evidence" value="ECO:0007669"/>
    <property type="project" value="InterPro"/>
</dbReference>
<evidence type="ECO:0000256" key="5">
    <source>
        <dbReference type="SAM" id="MobiDB-lite"/>
    </source>
</evidence>
<evidence type="ECO:0000313" key="7">
    <source>
        <dbReference type="Proteomes" id="UP000315400"/>
    </source>
</evidence>
<proteinExistence type="inferred from homology"/>
<evidence type="ECO:0000256" key="2">
    <source>
        <dbReference type="ARBA" id="ARBA00022729"/>
    </source>
</evidence>
<dbReference type="Gene3D" id="2.30.120.10">
    <property type="match status" value="1"/>
</dbReference>
<dbReference type="InterPro" id="IPR043147">
    <property type="entry name" value="Penicillin_amidase_A-knob"/>
</dbReference>
<dbReference type="InterPro" id="IPR002692">
    <property type="entry name" value="S45"/>
</dbReference>
<evidence type="ECO:0000256" key="1">
    <source>
        <dbReference type="ARBA" id="ARBA00006586"/>
    </source>
</evidence>
<dbReference type="Pfam" id="PF01804">
    <property type="entry name" value="Penicil_amidase"/>
    <property type="match status" value="1"/>
</dbReference>
<sequence>MFRSEFKRGLGLAVIASSLALSGCPLFDSDSGSSESNEFKPASDSYEATIRRTTSGVPHIKADTLGEAAFGAGYAQASDNVCTLAEAIVRARSERARFFGPGEGNANVISDFSLKALGVIGGAEEGYENLSSQSAAMIDGFAEGYNAYLDDTAASELPPQCRDQPWVREISPVDLLAHYRVVAQLASGGQFATGAVFLATPPNESPEPANVTASLADEERQERIAQNIQRHARTAAAGEEFVETGLASNAWGIGSDMTEQGKGALLGNPHFPWTGPRRLYQMQLTVPGYLNVQGAGLLGTAVPLINFNENLGWSHTVSTSRRFTLYELNLGNDGDPMTYFKDGEKRQIEEKTFQIEVNTGAPELATLERTFYFSEYGPMLSANAVTDGALAKWGQDGTTTKYDNAAFTFRDANKDQNNLLDTWLGMSRASNLEEFQDVFRECGTTLWTNSIYADDQGNAYYIDSTSVPNLSKEALAVIDLKRNASAAYNALFNQGLTMLDGGTSRDDWVEGKCDGLVPFEDKPQLVRSDFVQNANDSFWVSNSKEPLTGFSALYGAEQTEQSARTRLSLKMLLNPQNDGFSGNQNQAKWPAGQDGKFGARDLIDTIYNNRSFWAEEFLTELRARCTSIGSDPVNVPDGDPREVQSGCDVLADWDGYYDKDSVGAHVFRVFMTNYGREICSGPDFGCLTETPRNDLTTPFDPTQPVATPTDPSDTDKGTADDLMLQSLARGLNALDAAGVAPDATFGDVQVYQPSGGVPPGGTPEKLGQSFAWHGGHGEIDGAFNAIETRDMDRAQDTLFPIVNDPPLARAEGKDGLEKQGLPSQSGKWFVIRGTSYHFGLEFTEQGPEAYGLTAYSQSTDPESEFFNDQAPRYSDKNPRLFPFSESEIEQNLISNGEIIISN</sequence>
<name>A0A540VQA6_9GAMM</name>
<dbReference type="PROSITE" id="PS51257">
    <property type="entry name" value="PROKAR_LIPOPROTEIN"/>
    <property type="match status" value="1"/>
</dbReference>
<dbReference type="GO" id="GO:0016811">
    <property type="term" value="F:hydrolase activity, acting on carbon-nitrogen (but not peptide) bonds, in linear amides"/>
    <property type="evidence" value="ECO:0007669"/>
    <property type="project" value="InterPro"/>
</dbReference>
<dbReference type="SUPFAM" id="SSF56235">
    <property type="entry name" value="N-terminal nucleophile aminohydrolases (Ntn hydrolases)"/>
    <property type="match status" value="1"/>
</dbReference>
<dbReference type="Gene3D" id="3.60.20.10">
    <property type="entry name" value="Glutamine Phosphoribosylpyrophosphate, subunit 1, domain 1"/>
    <property type="match status" value="1"/>
</dbReference>
<evidence type="ECO:0000256" key="4">
    <source>
        <dbReference type="ARBA" id="ARBA00023145"/>
    </source>
</evidence>
<feature type="compositionally biased region" description="Polar residues" evidence="5">
    <location>
        <begin position="693"/>
        <end position="711"/>
    </location>
</feature>
<dbReference type="EMBL" id="VIFK01000109">
    <property type="protein sequence ID" value="TQE98951.1"/>
    <property type="molecule type" value="Genomic_DNA"/>
</dbReference>
<keyword evidence="4" id="KW-0865">Zymogen</keyword>
<evidence type="ECO:0000313" key="6">
    <source>
        <dbReference type="EMBL" id="TQE98951.1"/>
    </source>
</evidence>
<dbReference type="PANTHER" id="PTHR34218:SF3">
    <property type="entry name" value="ACYL-HOMOSERINE LACTONE ACYLASE PVDQ"/>
    <property type="match status" value="1"/>
</dbReference>
<dbReference type="AlphaFoldDB" id="A0A540VQA6"/>
<dbReference type="PANTHER" id="PTHR34218">
    <property type="entry name" value="PEPTIDASE S45 PENICILLIN AMIDASE"/>
    <property type="match status" value="1"/>
</dbReference>
<reference evidence="6 7" key="1">
    <citation type="submission" date="2019-06" db="EMBL/GenBank/DDBJ databases">
        <title>Metagenome assembled Genome of Spiribacter salinus SL48-SHIP from the microbial mat of Salt Lake 48 (Novosibirsk region, Russia).</title>
        <authorList>
            <person name="Shipova A."/>
            <person name="Rozanov A.S."/>
            <person name="Bryanskaya A.V."/>
            <person name="Peltek S.E."/>
        </authorList>
    </citation>
    <scope>NUCLEOTIDE SEQUENCE [LARGE SCALE GENOMIC DNA]</scope>
    <source>
        <strain evidence="6">SL48-SHIP-2</strain>
    </source>
</reference>
<dbReference type="InterPro" id="IPR023343">
    <property type="entry name" value="Penicillin_amidase_dom1"/>
</dbReference>